<keyword evidence="1" id="KW-0732">Signal</keyword>
<organism evidence="2 3">
    <name type="scientific">Mucilaginibacter rigui</name>
    <dbReference type="NCBI Taxonomy" id="534635"/>
    <lineage>
        <taxon>Bacteria</taxon>
        <taxon>Pseudomonadati</taxon>
        <taxon>Bacteroidota</taxon>
        <taxon>Sphingobacteriia</taxon>
        <taxon>Sphingobacteriales</taxon>
        <taxon>Sphingobacteriaceae</taxon>
        <taxon>Mucilaginibacter</taxon>
    </lineage>
</organism>
<accession>A0ABR7X3J7</accession>
<reference evidence="2 3" key="1">
    <citation type="submission" date="2020-09" db="EMBL/GenBank/DDBJ databases">
        <title>Novel species of Mucilaginibacter isolated from a glacier on the Tibetan Plateau.</title>
        <authorList>
            <person name="Liu Q."/>
            <person name="Xin Y.-H."/>
        </authorList>
    </citation>
    <scope>NUCLEOTIDE SEQUENCE [LARGE SCALE GENOMIC DNA]</scope>
    <source>
        <strain evidence="2 3">CGMCC 1.13878</strain>
    </source>
</reference>
<evidence type="ECO:0000313" key="2">
    <source>
        <dbReference type="EMBL" id="MBD1384150.1"/>
    </source>
</evidence>
<dbReference type="RefSeq" id="WP_191174047.1">
    <property type="nucleotide sequence ID" value="NZ_JACWMW010000001.1"/>
</dbReference>
<evidence type="ECO:0000313" key="3">
    <source>
        <dbReference type="Proteomes" id="UP000618754"/>
    </source>
</evidence>
<gene>
    <name evidence="2" type="ORF">IDJ75_02580</name>
</gene>
<proteinExistence type="predicted"/>
<comment type="caution">
    <text evidence="2">The sequence shown here is derived from an EMBL/GenBank/DDBJ whole genome shotgun (WGS) entry which is preliminary data.</text>
</comment>
<dbReference type="EMBL" id="JACWMW010000001">
    <property type="protein sequence ID" value="MBD1384150.1"/>
    <property type="molecule type" value="Genomic_DNA"/>
</dbReference>
<sequence length="174" mass="19689">MSVLKKFKYLLLFIAIPYTTFAQDTTALKKLANRFANATFNSDHKLVIDLTYPKLVELSGGRDSMQKLIVERIESLQKQGVMKFEGSVGSPGPFIKAGNQIHCLLPETLFLKMFTGRYVTRSYLLAISNDKGKSWTFMDVGKMPAEVLHKLLPNYNDELVIPTPGKPMFFPDQH</sequence>
<dbReference type="Proteomes" id="UP000618754">
    <property type="component" value="Unassembled WGS sequence"/>
</dbReference>
<evidence type="ECO:0008006" key="4">
    <source>
        <dbReference type="Google" id="ProtNLM"/>
    </source>
</evidence>
<protein>
    <recommendedName>
        <fullName evidence="4">DUF4251 domain-containing protein</fullName>
    </recommendedName>
</protein>
<name>A0ABR7X3J7_9SPHI</name>
<keyword evidence="3" id="KW-1185">Reference proteome</keyword>
<evidence type="ECO:0000256" key="1">
    <source>
        <dbReference type="SAM" id="SignalP"/>
    </source>
</evidence>
<feature type="signal peptide" evidence="1">
    <location>
        <begin position="1"/>
        <end position="22"/>
    </location>
</feature>
<feature type="chain" id="PRO_5047445844" description="DUF4251 domain-containing protein" evidence="1">
    <location>
        <begin position="23"/>
        <end position="174"/>
    </location>
</feature>